<feature type="domain" description="HPt" evidence="10">
    <location>
        <begin position="1"/>
        <end position="96"/>
    </location>
</feature>
<dbReference type="OrthoDB" id="9759607at2"/>
<dbReference type="InterPro" id="IPR043128">
    <property type="entry name" value="Rev_trsase/Diguanyl_cyclase"/>
</dbReference>
<evidence type="ECO:0000256" key="3">
    <source>
        <dbReference type="ARBA" id="ARBA00023015"/>
    </source>
</evidence>
<dbReference type="NCBIfam" id="TIGR00254">
    <property type="entry name" value="GGDEF"/>
    <property type="match status" value="1"/>
</dbReference>
<dbReference type="PROSITE" id="PS50887">
    <property type="entry name" value="GGDEF"/>
    <property type="match status" value="1"/>
</dbReference>
<dbReference type="PANTHER" id="PTHR48111">
    <property type="entry name" value="REGULATOR OF RPOS"/>
    <property type="match status" value="1"/>
</dbReference>
<evidence type="ECO:0000256" key="2">
    <source>
        <dbReference type="ARBA" id="ARBA00023012"/>
    </source>
</evidence>
<evidence type="ECO:0000259" key="10">
    <source>
        <dbReference type="PROSITE" id="PS50894"/>
    </source>
</evidence>
<keyword evidence="3" id="KW-0805">Transcription regulation</keyword>
<dbReference type="Pfam" id="PF00990">
    <property type="entry name" value="GGDEF"/>
    <property type="match status" value="1"/>
</dbReference>
<dbReference type="RefSeq" id="WP_111145391.1">
    <property type="nucleotide sequence ID" value="NZ_QKRB01000031.1"/>
</dbReference>
<dbReference type="PROSITE" id="PS50110">
    <property type="entry name" value="RESPONSE_REGULATORY"/>
    <property type="match status" value="2"/>
</dbReference>
<dbReference type="Gene3D" id="1.20.120.160">
    <property type="entry name" value="HPT domain"/>
    <property type="match status" value="1"/>
</dbReference>
<dbReference type="SUPFAM" id="SSF55073">
    <property type="entry name" value="Nucleotide cyclase"/>
    <property type="match status" value="1"/>
</dbReference>
<dbReference type="PANTHER" id="PTHR48111:SF1">
    <property type="entry name" value="TWO-COMPONENT RESPONSE REGULATOR ORR33"/>
    <property type="match status" value="1"/>
</dbReference>
<keyword evidence="12" id="KW-1185">Reference proteome</keyword>
<dbReference type="SMART" id="SM00448">
    <property type="entry name" value="REC"/>
    <property type="match status" value="2"/>
</dbReference>
<dbReference type="PROSITE" id="PS50894">
    <property type="entry name" value="HPT"/>
    <property type="match status" value="1"/>
</dbReference>
<protein>
    <recommendedName>
        <fullName evidence="13">Diguanylate cyclase</fullName>
    </recommendedName>
</protein>
<dbReference type="InterPro" id="IPR011006">
    <property type="entry name" value="CheY-like_superfamily"/>
</dbReference>
<dbReference type="Pfam" id="PF00072">
    <property type="entry name" value="Response_reg"/>
    <property type="match status" value="2"/>
</dbReference>
<evidence type="ECO:0000256" key="1">
    <source>
        <dbReference type="ARBA" id="ARBA00022553"/>
    </source>
</evidence>
<evidence type="ECO:0000256" key="6">
    <source>
        <dbReference type="PROSITE-ProRule" id="PRU00110"/>
    </source>
</evidence>
<evidence type="ECO:0000256" key="7">
    <source>
        <dbReference type="PROSITE-ProRule" id="PRU00169"/>
    </source>
</evidence>
<dbReference type="InterPro" id="IPR036641">
    <property type="entry name" value="HPT_dom_sf"/>
</dbReference>
<evidence type="ECO:0000313" key="12">
    <source>
        <dbReference type="Proteomes" id="UP000249522"/>
    </source>
</evidence>
<dbReference type="InterPro" id="IPR001789">
    <property type="entry name" value="Sig_transdc_resp-reg_receiver"/>
</dbReference>
<dbReference type="GO" id="GO:0005829">
    <property type="term" value="C:cytosol"/>
    <property type="evidence" value="ECO:0007669"/>
    <property type="project" value="TreeGrafter"/>
</dbReference>
<dbReference type="InterPro" id="IPR029787">
    <property type="entry name" value="Nucleotide_cyclase"/>
</dbReference>
<dbReference type="InterPro" id="IPR039420">
    <property type="entry name" value="WalR-like"/>
</dbReference>
<dbReference type="GO" id="GO:0032993">
    <property type="term" value="C:protein-DNA complex"/>
    <property type="evidence" value="ECO:0007669"/>
    <property type="project" value="TreeGrafter"/>
</dbReference>
<evidence type="ECO:0000256" key="5">
    <source>
        <dbReference type="ARBA" id="ARBA00023163"/>
    </source>
</evidence>
<dbReference type="Gene3D" id="3.30.70.270">
    <property type="match status" value="1"/>
</dbReference>
<dbReference type="GO" id="GO:0000976">
    <property type="term" value="F:transcription cis-regulatory region binding"/>
    <property type="evidence" value="ECO:0007669"/>
    <property type="project" value="TreeGrafter"/>
</dbReference>
<accession>A0A2W1LRB0</accession>
<dbReference type="SUPFAM" id="SSF52172">
    <property type="entry name" value="CheY-like"/>
    <property type="match status" value="2"/>
</dbReference>
<dbReference type="SUPFAM" id="SSF47226">
    <property type="entry name" value="Histidine-containing phosphotransfer domain, HPT domain"/>
    <property type="match status" value="1"/>
</dbReference>
<name>A0A2W1LRB0_9BACL</name>
<keyword evidence="2" id="KW-0902">Two-component regulatory system</keyword>
<feature type="modified residue" description="Phosphohistidine" evidence="6">
    <location>
        <position position="37"/>
    </location>
</feature>
<dbReference type="Gene3D" id="3.40.50.2300">
    <property type="match status" value="2"/>
</dbReference>
<evidence type="ECO:0008006" key="13">
    <source>
        <dbReference type="Google" id="ProtNLM"/>
    </source>
</evidence>
<dbReference type="SMART" id="SM00267">
    <property type="entry name" value="GGDEF"/>
    <property type="match status" value="1"/>
</dbReference>
<dbReference type="GO" id="GO:0000156">
    <property type="term" value="F:phosphorelay response regulator activity"/>
    <property type="evidence" value="ECO:0007669"/>
    <property type="project" value="TreeGrafter"/>
</dbReference>
<gene>
    <name evidence="11" type="ORF">DNH61_03990</name>
</gene>
<feature type="modified residue" description="4-aspartylphosphate" evidence="7">
    <location>
        <position position="464"/>
    </location>
</feature>
<proteinExistence type="predicted"/>
<keyword evidence="4" id="KW-0238">DNA-binding</keyword>
<evidence type="ECO:0000313" key="11">
    <source>
        <dbReference type="EMBL" id="PZD97064.1"/>
    </source>
</evidence>
<keyword evidence="1 7" id="KW-0597">Phosphoprotein</keyword>
<reference evidence="11 12" key="1">
    <citation type="submission" date="2018-06" db="EMBL/GenBank/DDBJ databases">
        <title>Paenibacillus imtechensis sp. nov.</title>
        <authorList>
            <person name="Pinnaka A.K."/>
            <person name="Singh H."/>
            <person name="Kaur M."/>
        </authorList>
    </citation>
    <scope>NUCLEOTIDE SEQUENCE [LARGE SCALE GENOMIC DNA]</scope>
    <source>
        <strain evidence="11 12">SMB1</strain>
    </source>
</reference>
<dbReference type="GO" id="GO:0006355">
    <property type="term" value="P:regulation of DNA-templated transcription"/>
    <property type="evidence" value="ECO:0007669"/>
    <property type="project" value="TreeGrafter"/>
</dbReference>
<feature type="modified residue" description="4-aspartylphosphate" evidence="7">
    <location>
        <position position="162"/>
    </location>
</feature>
<keyword evidence="5" id="KW-0804">Transcription</keyword>
<comment type="caution">
    <text evidence="11">The sequence shown here is derived from an EMBL/GenBank/DDBJ whole genome shotgun (WGS) entry which is preliminary data.</text>
</comment>
<evidence type="ECO:0000256" key="4">
    <source>
        <dbReference type="ARBA" id="ARBA00023125"/>
    </source>
</evidence>
<feature type="domain" description="Response regulatory" evidence="8">
    <location>
        <begin position="113"/>
        <end position="229"/>
    </location>
</feature>
<dbReference type="InterPro" id="IPR000160">
    <property type="entry name" value="GGDEF_dom"/>
</dbReference>
<dbReference type="InterPro" id="IPR008207">
    <property type="entry name" value="Sig_transdc_His_kin_Hpt_dom"/>
</dbReference>
<dbReference type="EMBL" id="QKRB01000031">
    <property type="protein sequence ID" value="PZD97064.1"/>
    <property type="molecule type" value="Genomic_DNA"/>
</dbReference>
<organism evidence="11 12">
    <name type="scientific">Paenibacillus sambharensis</name>
    <dbReference type="NCBI Taxonomy" id="1803190"/>
    <lineage>
        <taxon>Bacteria</taxon>
        <taxon>Bacillati</taxon>
        <taxon>Bacillota</taxon>
        <taxon>Bacilli</taxon>
        <taxon>Bacillales</taxon>
        <taxon>Paenibacillaceae</taxon>
        <taxon>Paenibacillus</taxon>
    </lineage>
</organism>
<dbReference type="AlphaFoldDB" id="A0A2W1LRB0"/>
<feature type="domain" description="Response regulatory" evidence="8">
    <location>
        <begin position="408"/>
        <end position="531"/>
    </location>
</feature>
<feature type="domain" description="GGDEF" evidence="9">
    <location>
        <begin position="268"/>
        <end position="398"/>
    </location>
</feature>
<evidence type="ECO:0000259" key="8">
    <source>
        <dbReference type="PROSITE" id="PS50110"/>
    </source>
</evidence>
<sequence>MRKYQEALISSIQKQMEQWFEQERSFLAHEELYRFLHSVSGTSGTIGMAELSDKARQLMNELGELPRQPIPIEEARSFLLPLLAECYGPDDQNGMLPEALFTMSVSGRKEQPIVLLADEDATFLIYMKEELEKRGYMVLAATDPHETLKYLHDYRPDCLVLDLNMKQVNGFDLILSLREKMKYQFIPTTIVCEVDDRATRIQAYRLGADDFVAKPFDMGEFIARLERQLDRKKLFDRIQQYDETTGALKQESWRQEFELYVHRLKDEEHFVLALTDVNGLRVINENSGPHIGDQVMHAAAEALRGVMSDEDGLIRYSGAKFLVLIKSEEGAEDRMRLAAERFAQVGFPTDQGVIRVSMTVGAVRVGRTSPGGETCVARAQAAIGKAKQSRLPVYFVHQNEEKLRRIIRVAILDADSMIRSLLYEYAKSAFPDYVDGQIRSYRSGEELLDDEWLKSSDPYMIVLDRNTSGLDGLQVLKLLQRLDNKDQFTILMLTRDNNEADRVKALELGADDYMMKPFSLRELEARIRRLAKKLV</sequence>
<evidence type="ECO:0000259" key="9">
    <source>
        <dbReference type="PROSITE" id="PS50887"/>
    </source>
</evidence>
<dbReference type="Proteomes" id="UP000249522">
    <property type="component" value="Unassembled WGS sequence"/>
</dbReference>